<evidence type="ECO:0000313" key="2">
    <source>
        <dbReference type="Proteomes" id="UP000620124"/>
    </source>
</evidence>
<evidence type="ECO:0000313" key="1">
    <source>
        <dbReference type="EMBL" id="KAF7352228.1"/>
    </source>
</evidence>
<protein>
    <submittedName>
        <fullName evidence="1">F-box domain-containing protein</fullName>
    </submittedName>
</protein>
<dbReference type="AlphaFoldDB" id="A0A8H7CYM2"/>
<keyword evidence="2" id="KW-1185">Reference proteome</keyword>
<dbReference type="EMBL" id="JACAZI010000009">
    <property type="protein sequence ID" value="KAF7352228.1"/>
    <property type="molecule type" value="Genomic_DNA"/>
</dbReference>
<proteinExistence type="predicted"/>
<dbReference type="OrthoDB" id="2269034at2759"/>
<comment type="caution">
    <text evidence="1">The sequence shown here is derived from an EMBL/GenBank/DDBJ whole genome shotgun (WGS) entry which is preliminary data.</text>
</comment>
<dbReference type="Proteomes" id="UP000620124">
    <property type="component" value="Unassembled WGS sequence"/>
</dbReference>
<accession>A0A8H7CYM2</accession>
<sequence>MASITAQANLRRRVAEVDASISGLQYTRLALLRQLDAAAPSYPILTNISREVTSRIFVHCLDPLSYGHSTTSPRYAPMLLLHVCRTWRSIALSTPELWANLTLDFRRMSWALFQGATLENFIEDCVARAGTLPLSLHVNGGCSWEHTEKVQHLIPTILKRLSSRIQTLDLNIDLRHYPEDTPGFPLLQKLKLRLLNLNAFLPGNHPIRIFSAAPQLRELSMQCGATPSLFSIPGAKLTVFSGHRLSTTECVDVLRMAPSLIECHFEEPELDPDTPAISHSGLKSLTISLLGDNSSCEFLTLPTLQNLKISLYDFENVQPILPFISGLSASLLKLSWGTSPPLEVPLMELSAMGALTELKLCDPLIESVAELFTLLDLTKHHNFLPQLQVLELDQCAPYVNAILVDALSSRRALRSFRQFWVYNTPADALQGYYREEGLGVALEELIRKGLEIYIGLRNTQAPGPGAWLFNQPRL</sequence>
<organism evidence="1 2">
    <name type="scientific">Mycena venus</name>
    <dbReference type="NCBI Taxonomy" id="2733690"/>
    <lineage>
        <taxon>Eukaryota</taxon>
        <taxon>Fungi</taxon>
        <taxon>Dikarya</taxon>
        <taxon>Basidiomycota</taxon>
        <taxon>Agaricomycotina</taxon>
        <taxon>Agaricomycetes</taxon>
        <taxon>Agaricomycetidae</taxon>
        <taxon>Agaricales</taxon>
        <taxon>Marasmiineae</taxon>
        <taxon>Mycenaceae</taxon>
        <taxon>Mycena</taxon>
    </lineage>
</organism>
<reference evidence="1" key="1">
    <citation type="submission" date="2020-05" db="EMBL/GenBank/DDBJ databases">
        <title>Mycena genomes resolve the evolution of fungal bioluminescence.</title>
        <authorList>
            <person name="Tsai I.J."/>
        </authorList>
    </citation>
    <scope>NUCLEOTIDE SEQUENCE</scope>
    <source>
        <strain evidence="1">CCC161011</strain>
    </source>
</reference>
<dbReference type="SUPFAM" id="SSF52047">
    <property type="entry name" value="RNI-like"/>
    <property type="match status" value="1"/>
</dbReference>
<gene>
    <name evidence="1" type="ORF">MVEN_01186200</name>
</gene>
<name>A0A8H7CYM2_9AGAR</name>